<evidence type="ECO:0000313" key="2">
    <source>
        <dbReference type="EMBL" id="SFP72480.1"/>
    </source>
</evidence>
<evidence type="ECO:0000256" key="1">
    <source>
        <dbReference type="SAM" id="Phobius"/>
    </source>
</evidence>
<sequence>MTRSILVLCLLSALLVIFPFYIEVYYTSIYYTGLVLIIGAASCVLYWRGALQKRFYKRWKRERHQKTGWIILKETIRSSVTMFMYVSTGFFMVEGLLPTDILYAFLTNPSGLSAFLIVNAAAGTTARFENEKRYNRIVDEWMDEGRSFPDAKE</sequence>
<accession>A0A1I5SNZ7</accession>
<keyword evidence="1" id="KW-0472">Membrane</keyword>
<evidence type="ECO:0000313" key="3">
    <source>
        <dbReference type="Proteomes" id="UP000198892"/>
    </source>
</evidence>
<organism evidence="2 3">
    <name type="scientific">Salibacterium halotolerans</name>
    <dbReference type="NCBI Taxonomy" id="1884432"/>
    <lineage>
        <taxon>Bacteria</taxon>
        <taxon>Bacillati</taxon>
        <taxon>Bacillota</taxon>
        <taxon>Bacilli</taxon>
        <taxon>Bacillales</taxon>
        <taxon>Bacillaceae</taxon>
    </lineage>
</organism>
<feature type="transmembrane region" description="Helical" evidence="1">
    <location>
        <begin position="111"/>
        <end position="128"/>
    </location>
</feature>
<gene>
    <name evidence="2" type="ORF">SAMN05518683_10932</name>
</gene>
<feature type="transmembrane region" description="Helical" evidence="1">
    <location>
        <begin position="29"/>
        <end position="51"/>
    </location>
</feature>
<dbReference type="EMBL" id="FOXD01000009">
    <property type="protein sequence ID" value="SFP72480.1"/>
    <property type="molecule type" value="Genomic_DNA"/>
</dbReference>
<keyword evidence="3" id="KW-1185">Reference proteome</keyword>
<keyword evidence="1" id="KW-1133">Transmembrane helix</keyword>
<protein>
    <submittedName>
        <fullName evidence="2">Uncharacterized protein</fullName>
    </submittedName>
</protein>
<dbReference type="AlphaFoldDB" id="A0A1I5SNZ7"/>
<proteinExistence type="predicted"/>
<keyword evidence="1" id="KW-0812">Transmembrane</keyword>
<reference evidence="3" key="1">
    <citation type="submission" date="2016-10" db="EMBL/GenBank/DDBJ databases">
        <authorList>
            <person name="Varghese N."/>
            <person name="Submissions S."/>
        </authorList>
    </citation>
    <scope>NUCLEOTIDE SEQUENCE [LARGE SCALE GENOMIC DNA]</scope>
    <source>
        <strain evidence="3">S7</strain>
    </source>
</reference>
<name>A0A1I5SNZ7_9BACI</name>
<dbReference type="Proteomes" id="UP000198892">
    <property type="component" value="Unassembled WGS sequence"/>
</dbReference>